<dbReference type="PANTHER" id="PTHR13325:SF3">
    <property type="entry name" value="MEMBRANE-BOUND TRANSCRIPTION FACTOR SITE-2 PROTEASE"/>
    <property type="match status" value="1"/>
</dbReference>
<evidence type="ECO:0000256" key="6">
    <source>
        <dbReference type="SAM" id="Phobius"/>
    </source>
</evidence>
<dbReference type="PANTHER" id="PTHR13325">
    <property type="entry name" value="PROTEASE M50 MEMBRANE-BOUND TRANSCRIPTION FACTOR SITE 2 PROTEASE"/>
    <property type="match status" value="1"/>
</dbReference>
<dbReference type="PRINTS" id="PR01000">
    <property type="entry name" value="SREBPS2PTASE"/>
</dbReference>
<keyword evidence="9" id="KW-1185">Reference proteome</keyword>
<reference evidence="8" key="2">
    <citation type="submission" date="2023-05" db="EMBL/GenBank/DDBJ databases">
        <authorList>
            <person name="Schelkunov M.I."/>
        </authorList>
    </citation>
    <scope>NUCLEOTIDE SEQUENCE</scope>
    <source>
        <strain evidence="8">Hsosn_3</strain>
        <tissue evidence="8">Leaf</tissue>
    </source>
</reference>
<dbReference type="GO" id="GO:0031293">
    <property type="term" value="P:membrane protein intracellular domain proteolysis"/>
    <property type="evidence" value="ECO:0007669"/>
    <property type="project" value="TreeGrafter"/>
</dbReference>
<evidence type="ECO:0000256" key="2">
    <source>
        <dbReference type="ARBA" id="ARBA00022692"/>
    </source>
</evidence>
<keyword evidence="4 6" id="KW-0472">Membrane</keyword>
<evidence type="ECO:0000256" key="3">
    <source>
        <dbReference type="ARBA" id="ARBA00022989"/>
    </source>
</evidence>
<organism evidence="8 9">
    <name type="scientific">Heracleum sosnowskyi</name>
    <dbReference type="NCBI Taxonomy" id="360622"/>
    <lineage>
        <taxon>Eukaryota</taxon>
        <taxon>Viridiplantae</taxon>
        <taxon>Streptophyta</taxon>
        <taxon>Embryophyta</taxon>
        <taxon>Tracheophyta</taxon>
        <taxon>Spermatophyta</taxon>
        <taxon>Magnoliopsida</taxon>
        <taxon>eudicotyledons</taxon>
        <taxon>Gunneridae</taxon>
        <taxon>Pentapetalae</taxon>
        <taxon>asterids</taxon>
        <taxon>campanulids</taxon>
        <taxon>Apiales</taxon>
        <taxon>Apiaceae</taxon>
        <taxon>Apioideae</taxon>
        <taxon>apioid superclade</taxon>
        <taxon>Tordylieae</taxon>
        <taxon>Tordyliinae</taxon>
        <taxon>Heracleum</taxon>
    </lineage>
</organism>
<dbReference type="GO" id="GO:0004222">
    <property type="term" value="F:metalloendopeptidase activity"/>
    <property type="evidence" value="ECO:0007669"/>
    <property type="project" value="InterPro"/>
</dbReference>
<protein>
    <recommendedName>
        <fullName evidence="5">Endopeptidase S2P</fullName>
    </recommendedName>
</protein>
<dbReference type="Pfam" id="PF02163">
    <property type="entry name" value="Peptidase_M50"/>
    <property type="match status" value="1"/>
</dbReference>
<evidence type="ECO:0000256" key="4">
    <source>
        <dbReference type="ARBA" id="ARBA00023136"/>
    </source>
</evidence>
<dbReference type="GO" id="GO:0016020">
    <property type="term" value="C:membrane"/>
    <property type="evidence" value="ECO:0007669"/>
    <property type="project" value="InterPro"/>
</dbReference>
<keyword evidence="2 6" id="KW-0812">Transmembrane</keyword>
<feature type="transmembrane region" description="Helical" evidence="6">
    <location>
        <begin position="187"/>
        <end position="208"/>
    </location>
</feature>
<evidence type="ECO:0000256" key="1">
    <source>
        <dbReference type="ARBA" id="ARBA00004127"/>
    </source>
</evidence>
<evidence type="ECO:0000313" key="9">
    <source>
        <dbReference type="Proteomes" id="UP001237642"/>
    </source>
</evidence>
<feature type="transmembrane region" description="Helical" evidence="6">
    <location>
        <begin position="61"/>
        <end position="83"/>
    </location>
</feature>
<gene>
    <name evidence="8" type="ORF">POM88_034105</name>
</gene>
<comment type="caution">
    <text evidence="8">The sequence shown here is derived from an EMBL/GenBank/DDBJ whole genome shotgun (WGS) entry which is preliminary data.</text>
</comment>
<dbReference type="AlphaFoldDB" id="A0AAD8MDA2"/>
<dbReference type="InterPro" id="IPR008915">
    <property type="entry name" value="Peptidase_M50"/>
</dbReference>
<dbReference type="Proteomes" id="UP001237642">
    <property type="component" value="Unassembled WGS sequence"/>
</dbReference>
<keyword evidence="3 6" id="KW-1133">Transmembrane helix</keyword>
<dbReference type="GO" id="GO:1905897">
    <property type="term" value="P:regulation of response to endoplasmic reticulum stress"/>
    <property type="evidence" value="ECO:0007669"/>
    <property type="project" value="TreeGrafter"/>
</dbReference>
<dbReference type="EMBL" id="JAUIZM010000008">
    <property type="protein sequence ID" value="KAK1368013.1"/>
    <property type="molecule type" value="Genomic_DNA"/>
</dbReference>
<evidence type="ECO:0000259" key="7">
    <source>
        <dbReference type="Pfam" id="PF02163"/>
    </source>
</evidence>
<dbReference type="GO" id="GO:0005737">
    <property type="term" value="C:cytoplasm"/>
    <property type="evidence" value="ECO:0007669"/>
    <property type="project" value="TreeGrafter"/>
</dbReference>
<feature type="transmembrane region" description="Helical" evidence="6">
    <location>
        <begin position="148"/>
        <end position="167"/>
    </location>
</feature>
<evidence type="ECO:0000256" key="5">
    <source>
        <dbReference type="ARBA" id="ARBA00032658"/>
    </source>
</evidence>
<proteinExistence type="predicted"/>
<dbReference type="InterPro" id="IPR001193">
    <property type="entry name" value="MBTPS2"/>
</dbReference>
<evidence type="ECO:0000313" key="8">
    <source>
        <dbReference type="EMBL" id="KAK1368013.1"/>
    </source>
</evidence>
<accession>A0AAD8MDA2</accession>
<reference evidence="8" key="1">
    <citation type="submission" date="2023-02" db="EMBL/GenBank/DDBJ databases">
        <title>Genome of toxic invasive species Heracleum sosnowskyi carries increased number of genes despite the absence of recent whole-genome duplications.</title>
        <authorList>
            <person name="Schelkunov M."/>
            <person name="Shtratnikova V."/>
            <person name="Makarenko M."/>
            <person name="Klepikova A."/>
            <person name="Omelchenko D."/>
            <person name="Novikova G."/>
            <person name="Obukhova E."/>
            <person name="Bogdanov V."/>
            <person name="Penin A."/>
            <person name="Logacheva M."/>
        </authorList>
    </citation>
    <scope>NUCLEOTIDE SEQUENCE</scope>
    <source>
        <strain evidence="8">Hsosn_3</strain>
        <tissue evidence="8">Leaf</tissue>
    </source>
</reference>
<sequence length="564" mass="63568">MRMEGRRFRRFSRSNHNQTVLPLRVRHLSNTVSCWYCDFKSSALNDPLFHFGRRYSRYLRVWFSVGTGFSLATLFGVTLVLLWELAQFLNLFGSDYETISLLSDFLFGYSPSVLSLADTGYICISTVISVAAHELGHALSATSEGIQIEYIAVFLAVLFPGALVAFNHEVLQALPRVAALRIYCAGIWHNAVICAACALAMFLLPLVLHPIYIRGEIPMVLDVSSESPLFKYISPGDFIVSLDGIRIHGVDEWIEITTMLHQQTNQNLKDKEYIKVDNRRKGYCVPRSLIQESYHIHSDARSSCPDELSSFVTMPCLPLSTSNDPSSDDNIEKRTDHIHCLNAKDIVELKKCGDGWMESASNGSSCSCLEESSCLAPIQMPGLTWTEIKYARPVSLKCLQLMRESLSSVNSSKFDELGCGGTFVFIGDVFSMAHSVRLTSYQPRWSIPFGAHLPDVLEKLLKFTFHVSLMLALLNSLPVYFLDGESILEGFLPFFRLISPRKRETLLRSLLLGGMLVARNNEGEVIFCATRRVQAFWPPEMAECKALVMAWRLGQKVRLCRHHY</sequence>
<name>A0AAD8MDA2_9APIA</name>
<comment type="subcellular location">
    <subcellularLocation>
        <location evidence="1">Endomembrane system</location>
        <topology evidence="1">Multi-pass membrane protein</topology>
    </subcellularLocation>
</comment>
<dbReference type="GO" id="GO:0012505">
    <property type="term" value="C:endomembrane system"/>
    <property type="evidence" value="ECO:0007669"/>
    <property type="project" value="UniProtKB-SubCell"/>
</dbReference>
<feature type="domain" description="Peptidase M50" evidence="7">
    <location>
        <begin position="123"/>
        <end position="507"/>
    </location>
</feature>